<dbReference type="AlphaFoldDB" id="A0A6A5WBU9"/>
<evidence type="ECO:0000313" key="1">
    <source>
        <dbReference type="EMBL" id="KAF1999353.1"/>
    </source>
</evidence>
<feature type="non-terminal residue" evidence="1">
    <location>
        <position position="1"/>
    </location>
</feature>
<dbReference type="EMBL" id="ML977596">
    <property type="protein sequence ID" value="KAF1999353.1"/>
    <property type="molecule type" value="Genomic_DNA"/>
</dbReference>
<keyword evidence="2" id="KW-1185">Reference proteome</keyword>
<dbReference type="OrthoDB" id="2130169at2759"/>
<dbReference type="Proteomes" id="UP000799779">
    <property type="component" value="Unassembled WGS sequence"/>
</dbReference>
<dbReference type="PANTHER" id="PTHR37540">
    <property type="entry name" value="TRANSCRIPTION FACTOR (ACR-2), PUTATIVE-RELATED-RELATED"/>
    <property type="match status" value="1"/>
</dbReference>
<accession>A0A6A5WBU9</accession>
<sequence>FTSETLHYQGQAIEHIQVQLQTLTSPECTIGAILLLVGIEWRMGVRMSAHALLKGLEMLLQLCEKNKYFLSPSVRRGIFWQDLNTAIVTNTNRVMSRATFPEFQWGREAFISEWSILPPGFEKLRAVLGDTTEVLQDIYVLQKYSEALGTRNLELASVHALDNLQACIEARLQESLREWAADDLKTVILLAAYLFTYSLFTSVWNGSAIQLHLSERLYQRLESPAFDGSWETFGPVLLWCTVIGGCLVPRGNARSQHGAILREKCCAIGYRMPLQDCWSDISAILEGFLWSSISFEECGLSFLKEVMLHDHVDIFQYDEEYYSV</sequence>
<organism evidence="1 2">
    <name type="scientific">Amniculicola lignicola CBS 123094</name>
    <dbReference type="NCBI Taxonomy" id="1392246"/>
    <lineage>
        <taxon>Eukaryota</taxon>
        <taxon>Fungi</taxon>
        <taxon>Dikarya</taxon>
        <taxon>Ascomycota</taxon>
        <taxon>Pezizomycotina</taxon>
        <taxon>Dothideomycetes</taxon>
        <taxon>Pleosporomycetidae</taxon>
        <taxon>Pleosporales</taxon>
        <taxon>Amniculicolaceae</taxon>
        <taxon>Amniculicola</taxon>
    </lineage>
</organism>
<gene>
    <name evidence="1" type="ORF">P154DRAFT_437301</name>
</gene>
<dbReference type="PANTHER" id="PTHR37540:SF5">
    <property type="entry name" value="TRANSCRIPTION FACTOR DOMAIN-CONTAINING PROTEIN"/>
    <property type="match status" value="1"/>
</dbReference>
<evidence type="ECO:0000313" key="2">
    <source>
        <dbReference type="Proteomes" id="UP000799779"/>
    </source>
</evidence>
<proteinExistence type="predicted"/>
<name>A0A6A5WBU9_9PLEO</name>
<evidence type="ECO:0008006" key="3">
    <source>
        <dbReference type="Google" id="ProtNLM"/>
    </source>
</evidence>
<protein>
    <recommendedName>
        <fullName evidence="3">Transcription factor domain-containing protein</fullName>
    </recommendedName>
</protein>
<reference evidence="1" key="1">
    <citation type="journal article" date="2020" name="Stud. Mycol.">
        <title>101 Dothideomycetes genomes: a test case for predicting lifestyles and emergence of pathogens.</title>
        <authorList>
            <person name="Haridas S."/>
            <person name="Albert R."/>
            <person name="Binder M."/>
            <person name="Bloem J."/>
            <person name="Labutti K."/>
            <person name="Salamov A."/>
            <person name="Andreopoulos B."/>
            <person name="Baker S."/>
            <person name="Barry K."/>
            <person name="Bills G."/>
            <person name="Bluhm B."/>
            <person name="Cannon C."/>
            <person name="Castanera R."/>
            <person name="Culley D."/>
            <person name="Daum C."/>
            <person name="Ezra D."/>
            <person name="Gonzalez J."/>
            <person name="Henrissat B."/>
            <person name="Kuo A."/>
            <person name="Liang C."/>
            <person name="Lipzen A."/>
            <person name="Lutzoni F."/>
            <person name="Magnuson J."/>
            <person name="Mondo S."/>
            <person name="Nolan M."/>
            <person name="Ohm R."/>
            <person name="Pangilinan J."/>
            <person name="Park H.-J."/>
            <person name="Ramirez L."/>
            <person name="Alfaro M."/>
            <person name="Sun H."/>
            <person name="Tritt A."/>
            <person name="Yoshinaga Y."/>
            <person name="Zwiers L.-H."/>
            <person name="Turgeon B."/>
            <person name="Goodwin S."/>
            <person name="Spatafora J."/>
            <person name="Crous P."/>
            <person name="Grigoriev I."/>
        </authorList>
    </citation>
    <scope>NUCLEOTIDE SEQUENCE</scope>
    <source>
        <strain evidence="1">CBS 123094</strain>
    </source>
</reference>